<dbReference type="CTD" id="36341128"/>
<comment type="caution">
    <text evidence="1">The sequence shown here is derived from an EMBL/GenBank/DDBJ whole genome shotgun (WGS) entry which is preliminary data.</text>
</comment>
<dbReference type="GeneID" id="36341128"/>
<dbReference type="KEGG" id="egl:EGR_05413"/>
<protein>
    <submittedName>
        <fullName evidence="1">Uncharacterized protein</fullName>
    </submittedName>
</protein>
<accession>W6UFB1</accession>
<dbReference type="EMBL" id="APAU02000039">
    <property type="protein sequence ID" value="EUB59793.1"/>
    <property type="molecule type" value="Genomic_DNA"/>
</dbReference>
<name>W6UFB1_ECHGR</name>
<dbReference type="AlphaFoldDB" id="W6UFB1"/>
<sequence length="122" mass="13561">MVCNWKRNKVDETVLIFPPSIPKYDVRSQWAAINLPFHGPAIHDSFQKVTGIDRSHFRCFIKSCHAIMADVIFSHHPSLPTLPTSTSPTGYASKDISQKVEQPQSDSTIFDHNGSLISAIVG</sequence>
<keyword evidence="2" id="KW-1185">Reference proteome</keyword>
<dbReference type="RefSeq" id="XP_024350989.1">
    <property type="nucleotide sequence ID" value="XM_024494662.1"/>
</dbReference>
<gene>
    <name evidence="1" type="ORF">EGR_05413</name>
</gene>
<evidence type="ECO:0000313" key="2">
    <source>
        <dbReference type="Proteomes" id="UP000019149"/>
    </source>
</evidence>
<proteinExistence type="predicted"/>
<reference evidence="1 2" key="1">
    <citation type="journal article" date="2013" name="Nat. Genet.">
        <title>The genome of the hydatid tapeworm Echinococcus granulosus.</title>
        <authorList>
            <person name="Zheng H."/>
            <person name="Zhang W."/>
            <person name="Zhang L."/>
            <person name="Zhang Z."/>
            <person name="Li J."/>
            <person name="Lu G."/>
            <person name="Zhu Y."/>
            <person name="Wang Y."/>
            <person name="Huang Y."/>
            <person name="Liu J."/>
            <person name="Kang H."/>
            <person name="Chen J."/>
            <person name="Wang L."/>
            <person name="Chen A."/>
            <person name="Yu S."/>
            <person name="Gao Z."/>
            <person name="Jin L."/>
            <person name="Gu W."/>
            <person name="Wang Z."/>
            <person name="Zhao L."/>
            <person name="Shi B."/>
            <person name="Wen H."/>
            <person name="Lin R."/>
            <person name="Jones M.K."/>
            <person name="Brejova B."/>
            <person name="Vinar T."/>
            <person name="Zhao G."/>
            <person name="McManus D.P."/>
            <person name="Chen Z."/>
            <person name="Zhou Y."/>
            <person name="Wang S."/>
        </authorList>
    </citation>
    <scope>NUCLEOTIDE SEQUENCE [LARGE SCALE GENOMIC DNA]</scope>
</reference>
<organism evidence="1 2">
    <name type="scientific">Echinococcus granulosus</name>
    <name type="common">Hydatid tapeworm</name>
    <dbReference type="NCBI Taxonomy" id="6210"/>
    <lineage>
        <taxon>Eukaryota</taxon>
        <taxon>Metazoa</taxon>
        <taxon>Spiralia</taxon>
        <taxon>Lophotrochozoa</taxon>
        <taxon>Platyhelminthes</taxon>
        <taxon>Cestoda</taxon>
        <taxon>Eucestoda</taxon>
        <taxon>Cyclophyllidea</taxon>
        <taxon>Taeniidae</taxon>
        <taxon>Echinococcus</taxon>
        <taxon>Echinococcus granulosus group</taxon>
    </lineage>
</organism>
<evidence type="ECO:0000313" key="1">
    <source>
        <dbReference type="EMBL" id="EUB59793.1"/>
    </source>
</evidence>
<dbReference type="Proteomes" id="UP000019149">
    <property type="component" value="Unassembled WGS sequence"/>
</dbReference>